<reference evidence="1" key="1">
    <citation type="submission" date="2021-02" db="EMBL/GenBank/DDBJ databases">
        <authorList>
            <person name="Nowell W R."/>
        </authorList>
    </citation>
    <scope>NUCLEOTIDE SEQUENCE</scope>
</reference>
<gene>
    <name evidence="1" type="ORF">GIL414_LOCUS74056</name>
</gene>
<dbReference type="EMBL" id="CAJOBJ010340006">
    <property type="protein sequence ID" value="CAF5193922.1"/>
    <property type="molecule type" value="Genomic_DNA"/>
</dbReference>
<sequence length="171" mass="19722">MIRFFFIESFTNSSSFCRFTENDVEQGSNLSFSDQSLHSEQNIPEEYSHRPNESPATRSTILETAKSNSTTPYDSVLFNEISPFTSDENFILADILERSVNAEQNIMLHLNDNQPTFSSVFTETTHNNNNQSGIMSSEFLVYHRPHRETSFNNFMLRNSQNFHSETSTDHD</sequence>
<dbReference type="Proteomes" id="UP000681720">
    <property type="component" value="Unassembled WGS sequence"/>
</dbReference>
<evidence type="ECO:0000313" key="2">
    <source>
        <dbReference type="Proteomes" id="UP000681720"/>
    </source>
</evidence>
<comment type="caution">
    <text evidence="1">The sequence shown here is derived from an EMBL/GenBank/DDBJ whole genome shotgun (WGS) entry which is preliminary data.</text>
</comment>
<evidence type="ECO:0000313" key="1">
    <source>
        <dbReference type="EMBL" id="CAF5193922.1"/>
    </source>
</evidence>
<dbReference type="AlphaFoldDB" id="A0A8S3I715"/>
<proteinExistence type="predicted"/>
<protein>
    <submittedName>
        <fullName evidence="1">Uncharacterized protein</fullName>
    </submittedName>
</protein>
<name>A0A8S3I715_9BILA</name>
<organism evidence="1 2">
    <name type="scientific">Rotaria magnacalcarata</name>
    <dbReference type="NCBI Taxonomy" id="392030"/>
    <lineage>
        <taxon>Eukaryota</taxon>
        <taxon>Metazoa</taxon>
        <taxon>Spiralia</taxon>
        <taxon>Gnathifera</taxon>
        <taxon>Rotifera</taxon>
        <taxon>Eurotatoria</taxon>
        <taxon>Bdelloidea</taxon>
        <taxon>Philodinida</taxon>
        <taxon>Philodinidae</taxon>
        <taxon>Rotaria</taxon>
    </lineage>
</organism>
<accession>A0A8S3I715</accession>